<dbReference type="EMBL" id="CP002590">
    <property type="protein sequence ID" value="AEA11588.1"/>
    <property type="molecule type" value="Genomic_DNA"/>
</dbReference>
<evidence type="ECO:0000256" key="1">
    <source>
        <dbReference type="SAM" id="Coils"/>
    </source>
</evidence>
<organism evidence="2 3">
    <name type="scientific">Thermoproteus uzoniensis (strain 768-20)</name>
    <dbReference type="NCBI Taxonomy" id="999630"/>
    <lineage>
        <taxon>Archaea</taxon>
        <taxon>Thermoproteota</taxon>
        <taxon>Thermoprotei</taxon>
        <taxon>Thermoproteales</taxon>
        <taxon>Thermoproteaceae</taxon>
        <taxon>Thermoproteus</taxon>
    </lineage>
</organism>
<dbReference type="SUPFAM" id="SSF52980">
    <property type="entry name" value="Restriction endonuclease-like"/>
    <property type="match status" value="1"/>
</dbReference>
<dbReference type="eggNOG" id="arCOG01423">
    <property type="taxonomic scope" value="Archaea"/>
</dbReference>
<dbReference type="RefSeq" id="WP_013678924.1">
    <property type="nucleotide sequence ID" value="NC_015315.1"/>
</dbReference>
<evidence type="ECO:0000313" key="2">
    <source>
        <dbReference type="EMBL" id="AEA11588.1"/>
    </source>
</evidence>
<dbReference type="GeneID" id="10359637"/>
<name>F2L139_THEU7</name>
<dbReference type="Proteomes" id="UP000008138">
    <property type="component" value="Chromosome"/>
</dbReference>
<dbReference type="STRING" id="999630.TUZN_0085"/>
<dbReference type="KEGG" id="tuz:TUZN_0085"/>
<reference key="2">
    <citation type="submission" date="2011-03" db="EMBL/GenBank/DDBJ databases">
        <title>Complete genome sequence of the thermoacidophilic crenarchaeon Thermoproteus uzoniensis 768-20.</title>
        <authorList>
            <person name="Mardanov A.V."/>
            <person name="Gumerov V.M."/>
            <person name="Beletsky A.V."/>
            <person name="Prokofeva M.I."/>
            <person name="Bonch-Osmolovskaya E.A."/>
            <person name="Ravin N.V."/>
            <person name="Skryabin K.G."/>
        </authorList>
    </citation>
    <scope>NUCLEOTIDE SEQUENCE</scope>
    <source>
        <strain>768-20</strain>
    </source>
</reference>
<dbReference type="PANTHER" id="PTHR34314">
    <property type="entry name" value="CRENARCHAEAL PROTEIN, PUTATIVE-RELATED"/>
    <property type="match status" value="1"/>
</dbReference>
<keyword evidence="1" id="KW-0175">Coiled coil</keyword>
<dbReference type="HOGENOM" id="CLU_055579_0_0_2"/>
<evidence type="ECO:0000313" key="3">
    <source>
        <dbReference type="Proteomes" id="UP000008138"/>
    </source>
</evidence>
<accession>F2L139</accession>
<dbReference type="AlphaFoldDB" id="F2L139"/>
<protein>
    <recommendedName>
        <fullName evidence="4">PaREP7</fullName>
    </recommendedName>
</protein>
<reference evidence="2 3" key="1">
    <citation type="journal article" date="2011" name="J. Bacteriol.">
        <title>Complete genome sequence of the thermoacidophilic crenarchaeon Thermoproteus uzoniensis 768-20.</title>
        <authorList>
            <person name="Mardanov A.V."/>
            <person name="Gumerov V.M."/>
            <person name="Beletsky A.V."/>
            <person name="Prokofeva M.I."/>
            <person name="Bonch-Osmolovskaya E.A."/>
            <person name="Ravin N.V."/>
            <person name="Skryabin K.G."/>
        </authorList>
    </citation>
    <scope>NUCLEOTIDE SEQUENCE [LARGE SCALE GENOMIC DNA]</scope>
    <source>
        <strain evidence="2 3">768-20</strain>
    </source>
</reference>
<gene>
    <name evidence="2" type="ordered locus">TUZN_0085</name>
</gene>
<dbReference type="InterPro" id="IPR011335">
    <property type="entry name" value="Restrct_endonuc-II-like"/>
</dbReference>
<proteinExistence type="predicted"/>
<keyword evidence="3" id="KW-1185">Reference proteome</keyword>
<evidence type="ECO:0008006" key="4">
    <source>
        <dbReference type="Google" id="ProtNLM"/>
    </source>
</evidence>
<sequence length="261" mass="32054">MGLKEEFLRLLREDEEFRLAVAGLLGLDEILKELRRLREDFTTFVKAEEERWRENEKRWEESNKRWEENERRWRENEKRWEENERRWREWFETWKKFLEENERRWQENERRWEENRKMWEQWFETWRRFLDEYFAFKDEVNRRFSRLEENLGALTEAVFSRYVWEDLSADIRAAGEFVVRRVRNADFDGVDVDLLVETDKKIFVVEVKVRPKIEDVGALLAKAEVVASRLGKPTVPVLAGTQLGKEVEAYAKEKGVLVYMY</sequence>
<dbReference type="OrthoDB" id="29204at2157"/>
<feature type="coiled-coil region" evidence="1">
    <location>
        <begin position="49"/>
        <end position="157"/>
    </location>
</feature>
<dbReference type="PANTHER" id="PTHR34314:SF6">
    <property type="entry name" value="DUF3782 DOMAIN-CONTAINING PROTEIN"/>
    <property type="match status" value="1"/>
</dbReference>